<gene>
    <name evidence="1" type="ORF">NX772_01515</name>
</gene>
<keyword evidence="2" id="KW-1185">Reference proteome</keyword>
<dbReference type="Proteomes" id="UP001058364">
    <property type="component" value="Chromosome"/>
</dbReference>
<evidence type="ECO:0000313" key="2">
    <source>
        <dbReference type="Proteomes" id="UP001058364"/>
    </source>
</evidence>
<reference evidence="1" key="1">
    <citation type="submission" date="2022-08" db="EMBL/GenBank/DDBJ databases">
        <title>Complete genome sequence of Mycoplasma molare type strain H 542.</title>
        <authorList>
            <person name="Spergser J."/>
        </authorList>
    </citation>
    <scope>NUCLEOTIDE SEQUENCE</scope>
    <source>
        <strain evidence="1">H 542</strain>
    </source>
</reference>
<name>A0ABY5TY89_9BACT</name>
<dbReference type="EMBL" id="CP103423">
    <property type="protein sequence ID" value="UWD34491.1"/>
    <property type="molecule type" value="Genomic_DNA"/>
</dbReference>
<dbReference type="Gene3D" id="3.40.50.300">
    <property type="entry name" value="P-loop containing nucleotide triphosphate hydrolases"/>
    <property type="match status" value="1"/>
</dbReference>
<dbReference type="InterPro" id="IPR027417">
    <property type="entry name" value="P-loop_NTPase"/>
</dbReference>
<dbReference type="RefSeq" id="WP_259429396.1">
    <property type="nucleotide sequence ID" value="NZ_CP103423.1"/>
</dbReference>
<organism evidence="1 2">
    <name type="scientific">Mesomycoplasma molare</name>
    <dbReference type="NCBI Taxonomy" id="171288"/>
    <lineage>
        <taxon>Bacteria</taxon>
        <taxon>Bacillati</taxon>
        <taxon>Mycoplasmatota</taxon>
        <taxon>Mycoplasmoidales</taxon>
        <taxon>Metamycoplasmataceae</taxon>
        <taxon>Mesomycoplasma</taxon>
    </lineage>
</organism>
<proteinExistence type="predicted"/>
<sequence>MKVITFSNNKGGVLKTSLTVNYAGVLSKKVIKF</sequence>
<accession>A0ABY5TY89</accession>
<evidence type="ECO:0000313" key="1">
    <source>
        <dbReference type="EMBL" id="UWD34491.1"/>
    </source>
</evidence>
<protein>
    <submittedName>
        <fullName evidence="1">AAA family ATPase</fullName>
    </submittedName>
</protein>